<proteinExistence type="predicted"/>
<reference evidence="1" key="1">
    <citation type="submission" date="2023-10" db="EMBL/GenBank/DDBJ databases">
        <title>The genome sequence of Streptomyces violaceoruber CGMCC 4.1801.</title>
        <authorList>
            <person name="Mo P."/>
        </authorList>
    </citation>
    <scope>NUCLEOTIDE SEQUENCE</scope>
    <source>
        <strain evidence="1">CGMCC 4.1801</strain>
    </source>
</reference>
<gene>
    <name evidence="1" type="ORF">R2E43_22025</name>
</gene>
<keyword evidence="2" id="KW-1185">Reference proteome</keyword>
<protein>
    <submittedName>
        <fullName evidence="1">Non-ribosomal peptide synthase/polyketide synthase</fullName>
    </submittedName>
</protein>
<evidence type="ECO:0000313" key="1">
    <source>
        <dbReference type="EMBL" id="WOY99981.1"/>
    </source>
</evidence>
<accession>A0ACD4WR61</accession>
<dbReference type="Proteomes" id="UP001303608">
    <property type="component" value="Chromosome"/>
</dbReference>
<evidence type="ECO:0000313" key="2">
    <source>
        <dbReference type="Proteomes" id="UP001303608"/>
    </source>
</evidence>
<dbReference type="EMBL" id="CP137734">
    <property type="protein sequence ID" value="WOY99981.1"/>
    <property type="molecule type" value="Genomic_DNA"/>
</dbReference>
<name>A0ACD4WR61_STRVN</name>
<sequence>MSENSSVRHGLTSAQHEVWLAQQLDPRGAHYRTGSCLEIDGPLDHAVLSRALRLTVAGTETLCSRFLTDEEGRPYRAYCPPAPEGSAAVEDPDGVPYTPVLLRHIDLSGHEDPEGEAQRWMDRDRATPLPLDRPGLSSHALFTLGGGRHLYYLGVHHIVIDGTSMALFYERLAEVYRALRDGRAVPAAAFGDTDRMVAGEEAYRASARYERDRAYWTGLFADRPEPVSLTGRGGGRALAPTVRSLGLPPERTEVLGRAAEATGAHWARVVIAGVAAFLHRTTGARDVVVSVPVTGRYGANARITPGMVSNRLPLRLAVRPGESFARVVETVSEAMSSLLAHSRFRGEDLDRELGGAGVSGPTVNVMPYIRPVDFGGPVGLMRSISSGPTTDLNIVLTGTPESGLRVDFEGNPQVYGGQDLTVLQERFVRFLAELAADPAATVDEVALLTPDERERVLDGWNDTAHEVPETTLPELFAARAARTPGHEALVYEGTSLTYAELDARAERLAGALTARGAGPERFVAVAVERSAELVVALLAVLKSGAAYVPVDPGYPADRIAHILRDAGAMLVLTTRDTAERLPGDGTPRLLLDEPAAAGTTAAGAPAPPGTLPRALPAPGHPAYVIYTSGSTGRPKGVVISHRAIVNRLAWMQDTYGLEPSDRVLQKTPSGFDVSVWEFFWPLVQGATLVVARPGGHTDPAYLAGTVRREGVTTLHFVPSMLDVFLREPAAAALGGATPVRRVFCSGEALPAELRARFRAVSDVPLHNLYGPTEAAVDVTYWPCAEDTGDGPVPIGRPVWNTRMYVLDAALRPVPAGVPGELYIAGVQLARGYLGRPALSAERFTADPHGAPGSRMYRTGDLARWNHDGSLDYLGRADHQVKLRGFRIELGEIEAALVRQPEIAQAAVVLREDRPGDQRLVAYTVPARDADTLTGPPAEAGTHPGPGAAPDTDPGIGPAAGTDSGPGSGTDSGPGSGARPGPDGTATHTVAGAGPAAAGETAAGADAGTGTGAHAGPDGAVLAARLRELLPGYMVPSAFVALPRLPVTPNGKLDRRALPAPAESGRTGGRAPRTPGEELLCTLFAEVLGVAEVGVDDGFFDLGGHSLLATRLISRIRATAGAEVPIRRVFEAPTVAELAPALTDGGRARAAVTARPRPDRLPLSFAQRRLWFIHQYEGPSPLYNIPAALRLTGPVDGAALSAALGDVVARHESLRTVFAEDAHGPHQVILSAERAVPRLKTLDSDPERLAADLARTARHTFDLTRDVPLRATLLRVAPEEHVLLLVLHHIAGDGWSLAPLARDLGTAYAARTAGTAPDWAPLPVQYADYTLWQRELLGADGDGAGTGDGGEGARQLDHWREALAGLPERLELPGDRPRPARRDNSGARLDVSVPAGLHRSLAALAAETRTSVFMVLQAALAGLLTRLGAGEDVPIGSTIAGRTDAAVENLVGFFVNTLVLRTDTGGDPAFRELLSRVRERDLAAYAHQDVPFERLVEAVNPDRATSHHPLFQVMLTFDTTQQDALGELGRLPGITTSLLPVHTGLSRFDLVFAFDERRDAAGGQAGLDLAVEFSTELFDAGTVRALTERLLLLLTQVAADPGVRLGDLDVLLPGEHHDLLVAANRPGTAPASPAPASPEPASPEPASPAPGTATLPELFERQAARHPDRTALTFEGTSLSYAELNARANRLARLLTARGIGPDALVALALPRSAELVVALLAVVKSGAAYVPLDPGYPADRLAHALSDSAPAALLTDRATAGRLPAHEVPRIVLDAPAPADGGTTGGDPADAHPATDLAQGERVRPLDPRDTAYVIYTSGSTGRPKGVAVPHGNVVRLFSATAPWFGFDEHDVWTLFHSYAFDFSVWELWGPLLHGGRLVVVPHDVTRDPAAFLALLARERVTVLNQTPSAFHQLAAADRENPTELALRTVVFGGEALDLSRLADWYERHAEDAPALVNMYGITETTVHVSHFALDRATAAASSASTIGVNIPDLRVYVLDDRLRPTAPGVTGEMYVAGAGLARGYLGRPALTADRFPADPYAALFGERGTRMYRTGDLARRRTDGGLDYLGRADQQVKIRGFRIEPGEIEAVLAAHPAVDDVAVVAREDVQGDPRLVAYVVTGSGATARALHDHAAGHLPDHMLPSAFVTLDVLPLTPNGKLDTKALPAPAHAGQVTGRAPRGPREEILCALFAEVLGVPRLTVDDSFFDLGGHSLLATRLAGRIRGTLGVELSVRRLFETPTVAGLSAALDGAERSGTGPTAGERPERLPLSYAQQRLWFLHQLEGPSPTYNITGALRLTGDLDPGALRAAFQDVVTRHESLRTVFSEDGHGARQTVLDAAGVHFELPVADVSEDRLDARLEEAARHCFDLTTDIPVRAELFRLGAREHVLLLMVHHIAGDGWSLGPLIRDLATAYTARAARRAPDWAPLPVQYADFALWQRAALGDAADATSPAGRQLAHWKEALAGLPDRLELPADRPLPAVASHRGGRVPLTVPAALHSGVAELARESRTSVFMVLQAALAALLTRMGAGEDVPLGTPVAGRGDDAVDQVVGFFVNTLVLRTDTGGNPTFRALLDRVRDTDLTAYDHQDLPFEHLVDVLSPTRSLSHNPLFQVLLSLDTTQQDALAALSATGLGVRLLNVTTGVAKLDLALEIAEHRDADGAPAGLVGAAEYSADLFDEGTVTLLVERFLRLLDALVADPSRRIGDVDVLGPRERERVLTEWNDTPRRPVQGTFADHVARHAAERPGHLAVETAGAAAPGGALTYGELNERANRLARALLARGAGPERFVAVALPRSADLVLSALAAFKAGAAYLPVDPAHPAERITHLVSDAAPTLIVTTSALATSLPDTGTPVLLLDTPETAATLAALPGHDVTDADRPVPLRPEHPAYMIYTSGTTGRPKGVVVTHTGLPGLLDIFTRDCAAGPGSRILQHLSPSFDASFWELAMGLLTGATLVVAPPETTPGPELAELATRHAATHLSLTTSVLGLLPPGSLPDGLTLVVGAEAIPPELVERWSPGRTMLNSYGPTETTVCSTMSGPLSGPAVPPIGSPVANSAVYVLDAALRPVPPGVPGELYAAGAHLARGYHDRRALTAERFVANPFGEPGSRLYRTGDLVRWRPDGQLEYLGRADTQVKIRGLRIEPTEIEAVITERPHLARAAVIVREDRPGDRRLVAYVVPEPGATVDTAELRAALRETLPDHMIPTAFVVLDALPLTLNGKLDRKALPAPDYSARTSGRAARDPRERLLTALFGEILGVEPAGVDDGFFDLGGDSILSIQLVARARAAGLVLSVRDVFEHQTPALLARSAAAAPAGDRTARDSDVPADGPAPRTPMMGWFAALGSDLAAFNQSLVLRVPTALDPDTLDTALRAVLDRHDALRMRVADDWTIEIPPPGSVTPADCLVRFDAVGLDEAAVRSAVTEQARTARDRLAPADGRMLQAVWVDRGADRDGLLVLVANHLVVDGVTWRILVPDLAAAYAGETLAPVGTPWRHWALSLSDLAGQPRTEEELDHWHSVLGDTPHTLRLDPARDTHATAGEITAELDADTTEALLTWVPGVCHATVNDVFLSTFALAVAGWRRGRGEDADAPVVLDLESHGRHEEAVPGAELSRTAGWFTSMYPVRLAPPAGASGDGSALRALKAVKEQLRTVPGDGLGYGLLRHLNPRTRDALAALPLPEFGFNYLGRIGQEGTDEAPWTIEGGDVAGIDGAMPLAHPVDVNAVARETADGTRLRARWTYSRTALEPEDTQRLADTWFRLLRRLVEEARQPGAGGLTPSDIAHPALAQDEIEDLEHTVPGLQDILPLAPLQEGFLFLNLYDENARDVYVGQLAFDLEGSFDGTRMRAAAGALLRRHANLRAGFRQTATGTWVQVVPAELEPDWRECDLTDRADEAERDAEAGRLAAGDRERRFDLTSPPLMRFTAIRLSADRVRLVMTNHHILLDGWSMPLLWQELTELYVSGGDPVSLPPVRPYRDHLAWLGARDRDAARDAWRRSLSGLDEATLLAPDAGPAEAAPLGIPFGLDRDATAALSAWARGRGVTMNTVVQGAWALALAQATGRDDVVFGATVSGRPPELPGVESMIGLFINTLPVRARLDQAEPLGDLFRRLQNEQARLLDHQWPGLADIQHWAGHGELFDTAMVFQNYPVSADTTSRQLDGLRVAGYDAVESTDFAVNLVAHTRDDALRLRLDYRADACAGDLVRSLADRMLRVLEALVTDSDRPVAHLDTLDPAVRERVLVEWNGAPTELPGTPLHELISGQARLTPDAVAVVCDGTSLTYAELDRRANQLARHLLEQGIGAEDFVAIALAKSLDAVVSMLAVLKTGAAYLPIDPDYPAERITYMLDDARPALILTEPVPVERYAGHSVTAVTDEERRSPWSARHAAYMIYTSGSTGRPKGVVIEHHALATYLHRARNTYTAMTGVTVLHSPLAFDLTITALWTPLTSGGTVHLTSLEESDTQPSLIKATPSHLPLLTNLAATASPSHTLILGGEALHTDHLATWRTQHPHVQIINAYGPTESTVNITDHHLDGTEEGPVPIGRPFANTQVYVLDSALRPVAPGTTGELYLAGEQLARGYLGRPALTAERFTANPHSSTPGARMYRTGDLAHWNHHGHLTYDGRADHQIKLRGHRIEPGEIETTLTAQPGITQATVQLREDQPGDQRLVAYLVASTGYDENTVREALVSALPDYMVPSALVTLDALPLTPNGKLDRTALPAPAYSASTTGRTPRTPREEILCTLYSEILSVNTVGIDDNFFDLGGHSLLATRLVSRTRTALGVELSIRQLFETPTVAGLAEALDASGTVRTALTARPRPERIPLSYAQQRLWFLHQLEGPSATYNTVLTLRLGGALDVDALRAAIGDVVARHESLRTVFTEDERGAYQIVLPVEAASTPFTVVDVAEEEIGDRLDEAVGHCFDLAQELPARTSLFRVSEREHVLLLLIHHIASDAWSRAPLAQDLTAAYAARVRSEAPMWAPLTVQYADYALWQQEILGDDTDADSLAGRQLAYWKQQLAGLPEQLDLPTDRPRPAVAGYSGDRVPFTVPTELHTRLTELARATNTSAFMVIQAAVAVLLTRLGAGEDIPIGTPVAGRTDDAADDLIGLFINTLVLRTDTSGDPTFRRLLDRVRDTDLAAYAHQDLPFERLVEALNPARTLSHHPLFQVLLTFNNTDHEGALKDISELPGLTVALREVQRTSSKFDLSFGFAESFDTSRRPQGIEAALDFSTELLDRRSAQAIADRFLRVLEAVTTAPDRPIGAVELMDPAERERVLVEWNGAPTELPGTPLHELISEQARLTPDAVAVVCDGTSLTYAELDGRANQLARHLLEQGLGAEDFVAIALAKSLDAVISMLAVLKTGAAYLPIDPDYPAERITYMLDDAQPALTLTAPIPPASYDSRPTSEITDVERRSPWSARHAAYMIYTSGSTGRPKGVVIEHHALATYLHRARSTYPAMTGVTVLHSPLAFDLTITALWTPLTSGGTVHLTSLEESDTQPSLIKATPSHLPLLTTLPETASPSHTLILGGEALHTDHLATWRTQHPHVQIINAYGPTESTVNITDHHVSEDTPDGPVPIGRPFANTQVYVLDSALRPVAPGTTGELYLAGEQLARGYLGRPALTAERFTANPHSSVPGARMYRTGDLAHWNHDGHLTYDGRADHQIKLRGHRIEPGEIETTLTAQTGITQATVQLREDTPGDQRLVAYLVVNDSTGYDEPTLRDALASALPDYMRPSAYVTLDALPLTPNGKLDRTALPAPAYSASTAGRAPRTPREEILCTLFAEVLGVDLVTIDDNFFDLGGHSLLATRLVSRARTALGVELSVRQFFETPTIAGLSGAFDRAGRARAALTARPRPERIPLSYAQQRLWFLHQLEGPSATYNIPTTLRLTGTLDTGALHAALNDLLARHESLRTTYTEDDEGPRQVIHAWEPGMLPLGVVDTGEGELDAMLSAGVHHAFDLTAGIPVRATLFRISEQEHVLLLLIHHIATDAWSRTPLGHDLAAAYSARCAGDVPAWEPLPVQYADYALWQREVLGDEGDADAPAGRQLAYWTRQLADLPEQLDLPTDRPRPAMASQDGDRVAFSLDADLYVRLTELARATHSSTFMVVQAALAVLLTRLGAGEDIPIGTPVAGRTDDATENLVGFFVNTLVLRNDTSGNPTFRELLEETRRTDLAAYAHQDLPFERLVEALNPARTLAHHPLFQVMLILSTAETDPDASLALPGLRVGAERSRLGAAKVDLAFALAEVRDGEGRSTGLTGALDFRTDLFDRSTARSLVERFVRTLEAVVADPGVRLSRVPVLTGSERRSLLDRGTGPLLEGLDATLPELFAEQALRTPGAPALVRGGTTVSYAELDLRTNRLARLLRQQGVRPGTPVVMLMERSPAHVVATLAIAKAGGAYVPLHDTYPLDRMRHVVADTAATLILTDRAEAARAGQLGARVMVVDEFGAAPSGSEADAAPGTGTSTSTSTSTGSGSGSGSRSGYVDDAPEVGLRPQDLAYVMYTSGSTGVPKGVAVTHRGVVDLVRDHCWRPGVHERVLLHAPHAFDVSCYEMWVPLVSGGTVVVAPPGHLDPAAITDLITAHDITAIHLTAGFFRVVAEEAPECFAGVREVLTGGDVVSPAAVARVLAHHPRIVLRHLYGPTETTLCVTQHEVTAPYEARGSLPVGRATGNTRAYVLDRYLQPVPAGVPGELFISGSGLARGYLDRPDLTCERFVADPYGGSGERMYRTGDLVRYNAAGELEYLARADDQVKIRGFRVELGEIEAVLATRPELAQAAVVVREDRPGDRRLVGYVVAAAGRDGEVDPDALRAFSRQALPDYMVPSAFVVLGTLPLTANGKLDRKALPAPDYGAASTGRAARTPAEELLCTLFAEVLGLSAVGVDDGFFDLGGDSILSIQVVSRARAAGLALAVRDVFEHQSTARLAAALTDRDDAASVPEAEAVPPYGPAPLTPVMARIAELGLGGDDFNQSVVVSLPPAVDRDRLVPALQRVLDHHDALRLRVLPDGSTEVRAPGSVPAADVLSVVTRAPGATGAARDALLVEAACAARDRLAPAEGRMLQAVLVDGTDDTDGTGGTSGADGVLILVAHHLVVDSVTWSIVVPDLAAAYRGEEPAPVGTSWRQWATSLARLATDPRVEAETAHWEHTLTGAGTLRLDRGRDLQGDAGRIGLDLAPHTTEALLTRLPGGVNASVHDVLLTAFAFAVAGWRRGRGEDPDAPVVLDLESHGRHEEAVPGAELSRTAGWFTALHPVRLAPDVTDWARLHQDGDALRDGLKQVKEQLRAVPGDGLGHGLLRHLNPTAGPRLARLPEPDFGFNYLGRRVTPATGTPEPWTVTGGGLAASRPTAPMAHAVELSAVVHEGADGPRLRAEWTYARRLVPDHDARRLAEQWFRALEALVEQADRAGTGGLTPSDVTLGSLSQSEIEEFESDLESEWEIEQ</sequence>
<organism evidence="1 2">
    <name type="scientific">Streptomyces violaceoruber</name>
    <dbReference type="NCBI Taxonomy" id="1935"/>
    <lineage>
        <taxon>Bacteria</taxon>
        <taxon>Bacillati</taxon>
        <taxon>Actinomycetota</taxon>
        <taxon>Actinomycetes</taxon>
        <taxon>Kitasatosporales</taxon>
        <taxon>Streptomycetaceae</taxon>
        <taxon>Streptomyces</taxon>
        <taxon>Streptomyces violaceoruber group</taxon>
    </lineage>
</organism>